<dbReference type="Pfam" id="PF02798">
    <property type="entry name" value="GST_N"/>
    <property type="match status" value="1"/>
</dbReference>
<dbReference type="PROSITE" id="PS50405">
    <property type="entry name" value="GST_CTER"/>
    <property type="match status" value="1"/>
</dbReference>
<keyword evidence="1" id="KW-1133">Transmembrane helix</keyword>
<feature type="domain" description="GST C-terminal" evidence="3">
    <location>
        <begin position="106"/>
        <end position="223"/>
    </location>
</feature>
<sequence length="223" mass="26119">MPRVKRCYNRLYVLWFVDLAILFGMKMKLFYFDFRAKGEMIRLLLHLAGVEFEDHRISREQWQTQKNEFTFGQVPVLELDGAGQRFAQSTAILTYLAKEYGYYGTSNIERLEIDQVLELIQDLWRDYVDAFYEVDQLLRDKKMEIVNNVKKPHVFSCLERLLGDNGTGWLVSNSLTCADVAVFSVIEDQDTVSAYPHLARLKEKIQNIPNIQKYLATRPESPY</sequence>
<dbReference type="InterPro" id="IPR010987">
    <property type="entry name" value="Glutathione-S-Trfase_C-like"/>
</dbReference>
<proteinExistence type="predicted"/>
<keyword evidence="1" id="KW-0472">Membrane</keyword>
<feature type="transmembrane region" description="Helical" evidence="1">
    <location>
        <begin position="12"/>
        <end position="32"/>
    </location>
</feature>
<dbReference type="PANTHER" id="PTHR11571">
    <property type="entry name" value="GLUTATHIONE S-TRANSFERASE"/>
    <property type="match status" value="1"/>
</dbReference>
<dbReference type="RefSeq" id="XP_012945669.1">
    <property type="nucleotide sequence ID" value="XM_013090215.2"/>
</dbReference>
<dbReference type="SUPFAM" id="SSF52833">
    <property type="entry name" value="Thioredoxin-like"/>
    <property type="match status" value="1"/>
</dbReference>
<reference evidence="5" key="1">
    <citation type="submission" date="2025-08" db="UniProtKB">
        <authorList>
            <consortium name="RefSeq"/>
        </authorList>
    </citation>
    <scope>IDENTIFICATION</scope>
</reference>
<dbReference type="Gene3D" id="1.20.1050.10">
    <property type="match status" value="1"/>
</dbReference>
<dbReference type="Gene3D" id="3.40.30.10">
    <property type="entry name" value="Glutaredoxin"/>
    <property type="match status" value="1"/>
</dbReference>
<dbReference type="Pfam" id="PF14497">
    <property type="entry name" value="GST_C_3"/>
    <property type="match status" value="1"/>
</dbReference>
<dbReference type="CDD" id="cd03039">
    <property type="entry name" value="GST_N_Sigma_like"/>
    <property type="match status" value="1"/>
</dbReference>
<evidence type="ECO:0000313" key="4">
    <source>
        <dbReference type="Proteomes" id="UP000694888"/>
    </source>
</evidence>
<keyword evidence="4" id="KW-1185">Reference proteome</keyword>
<dbReference type="SFLD" id="SFLDS00019">
    <property type="entry name" value="Glutathione_Transferase_(cytos"/>
    <property type="match status" value="1"/>
</dbReference>
<name>A0ABM1ADM8_APLCA</name>
<dbReference type="SFLD" id="SFLDG01205">
    <property type="entry name" value="AMPS.1"/>
    <property type="match status" value="1"/>
</dbReference>
<dbReference type="InterPro" id="IPR036249">
    <property type="entry name" value="Thioredoxin-like_sf"/>
</dbReference>
<dbReference type="SUPFAM" id="SSF47616">
    <property type="entry name" value="GST C-terminal domain-like"/>
    <property type="match status" value="1"/>
</dbReference>
<evidence type="ECO:0000313" key="5">
    <source>
        <dbReference type="RefSeq" id="XP_012945669.1"/>
    </source>
</evidence>
<dbReference type="PROSITE" id="PS50404">
    <property type="entry name" value="GST_NTER"/>
    <property type="match status" value="1"/>
</dbReference>
<dbReference type="InterPro" id="IPR004046">
    <property type="entry name" value="GST_C"/>
</dbReference>
<dbReference type="Proteomes" id="UP000694888">
    <property type="component" value="Unplaced"/>
</dbReference>
<dbReference type="InterPro" id="IPR036282">
    <property type="entry name" value="Glutathione-S-Trfase_C_sf"/>
</dbReference>
<dbReference type="SFLD" id="SFLDG00363">
    <property type="entry name" value="AMPS_(cytGST):_Alpha-__Mu-__Pi"/>
    <property type="match status" value="1"/>
</dbReference>
<dbReference type="GeneID" id="101851850"/>
<organism evidence="4 5">
    <name type="scientific">Aplysia californica</name>
    <name type="common">California sea hare</name>
    <dbReference type="NCBI Taxonomy" id="6500"/>
    <lineage>
        <taxon>Eukaryota</taxon>
        <taxon>Metazoa</taxon>
        <taxon>Spiralia</taxon>
        <taxon>Lophotrochozoa</taxon>
        <taxon>Mollusca</taxon>
        <taxon>Gastropoda</taxon>
        <taxon>Heterobranchia</taxon>
        <taxon>Euthyneura</taxon>
        <taxon>Tectipleura</taxon>
        <taxon>Aplysiida</taxon>
        <taxon>Aplysioidea</taxon>
        <taxon>Aplysiidae</taxon>
        <taxon>Aplysia</taxon>
    </lineage>
</organism>
<evidence type="ECO:0000259" key="3">
    <source>
        <dbReference type="PROSITE" id="PS50405"/>
    </source>
</evidence>
<evidence type="ECO:0000256" key="1">
    <source>
        <dbReference type="SAM" id="Phobius"/>
    </source>
</evidence>
<dbReference type="InterPro" id="IPR050213">
    <property type="entry name" value="GST_superfamily"/>
</dbReference>
<evidence type="ECO:0000259" key="2">
    <source>
        <dbReference type="PROSITE" id="PS50404"/>
    </source>
</evidence>
<keyword evidence="1" id="KW-0812">Transmembrane</keyword>
<gene>
    <name evidence="5" type="primary">LOC101851850</name>
</gene>
<dbReference type="InterPro" id="IPR004045">
    <property type="entry name" value="Glutathione_S-Trfase_N"/>
</dbReference>
<dbReference type="CDD" id="cd03192">
    <property type="entry name" value="GST_C_Sigma_like"/>
    <property type="match status" value="1"/>
</dbReference>
<dbReference type="InterPro" id="IPR040079">
    <property type="entry name" value="Glutathione_S-Trfase"/>
</dbReference>
<feature type="domain" description="GST N-terminal" evidence="2">
    <location>
        <begin position="25"/>
        <end position="104"/>
    </location>
</feature>
<protein>
    <submittedName>
        <fullName evidence="5">Glutathione S-transferase 1</fullName>
    </submittedName>
</protein>
<accession>A0ABM1ADM8</accession>